<evidence type="ECO:0000256" key="5">
    <source>
        <dbReference type="ARBA" id="ARBA00023136"/>
    </source>
</evidence>
<protein>
    <submittedName>
        <fullName evidence="9">Major facilitator superfamily domain-containing protein</fullName>
    </submittedName>
</protein>
<keyword evidence="5 7" id="KW-0472">Membrane</keyword>
<feature type="transmembrane region" description="Helical" evidence="7">
    <location>
        <begin position="355"/>
        <end position="375"/>
    </location>
</feature>
<reference evidence="9" key="1">
    <citation type="submission" date="2021-12" db="EMBL/GenBank/DDBJ databases">
        <title>Convergent genome expansion in fungi linked to evolution of root-endophyte symbiosis.</title>
        <authorList>
            <consortium name="DOE Joint Genome Institute"/>
            <person name="Ke Y.-H."/>
            <person name="Bonito G."/>
            <person name="Liao H.-L."/>
            <person name="Looney B."/>
            <person name="Rojas-Flechas A."/>
            <person name="Nash J."/>
            <person name="Hameed K."/>
            <person name="Schadt C."/>
            <person name="Martin F."/>
            <person name="Crous P.W."/>
            <person name="Miettinen O."/>
            <person name="Magnuson J.K."/>
            <person name="Labbe J."/>
            <person name="Jacobson D."/>
            <person name="Doktycz M.J."/>
            <person name="Veneault-Fourrey C."/>
            <person name="Kuo A."/>
            <person name="Mondo S."/>
            <person name="Calhoun S."/>
            <person name="Riley R."/>
            <person name="Ohm R."/>
            <person name="LaButti K."/>
            <person name="Andreopoulos B."/>
            <person name="Pangilinan J."/>
            <person name="Nolan M."/>
            <person name="Tritt A."/>
            <person name="Clum A."/>
            <person name="Lipzen A."/>
            <person name="Daum C."/>
            <person name="Barry K."/>
            <person name="Grigoriev I.V."/>
            <person name="Vilgalys R."/>
        </authorList>
    </citation>
    <scope>NUCLEOTIDE SEQUENCE</scope>
    <source>
        <strain evidence="9">PMI_201</strain>
    </source>
</reference>
<evidence type="ECO:0000256" key="1">
    <source>
        <dbReference type="ARBA" id="ARBA00004141"/>
    </source>
</evidence>
<sequence length="522" mass="56822">MPCFQSKSLNPGQETSWLTLPQKDQLFLLFLCRVFDFMQIASFQTICYYQLKAIDPSASEITLSWQTGIAIGAFTAAQTCTSVLWGSCADKKWCGRKPVLLIGLSGTGLSCIGLGFTTSFSGTVVFRVIGGLLNGTVGIVRTMMSENIVEKRFQSRAFSLLSLSFNVATFLGPLITGFLSNPMKVTSASRDPASHWLERFPYALPSLASAATMFLLSAVVFLFTKEVWHCGKPRDQALRNLKYLILRLVGRRQPTDYAALIQEVPEDMDSAELEERASAGSGPRMDRAQKSSPVRRSMSIWTFTFIATLGSQAIFDFHMGAFAGLWPLFLSNARASPEDQVSGHAGGLGMSVKSVGLATSISGVIGVIIQIFIYPRVNDIIGTVNSYRTFSSLFLLAYLAFPLLQAIQPAAAMWPAIFLTLLIHVTGRVFVIPATIIVLNNSAPAAHLLGKVHGIGQMASALFRTLGPFFAGYLYQEGLKLESAVFSWWTVAVIAFLGFVAAQFVRNGPVPTAPASVDQERL</sequence>
<feature type="transmembrane region" description="Helical" evidence="7">
    <location>
        <begin position="387"/>
        <end position="407"/>
    </location>
</feature>
<keyword evidence="2" id="KW-0813">Transport</keyword>
<evidence type="ECO:0000256" key="4">
    <source>
        <dbReference type="ARBA" id="ARBA00022989"/>
    </source>
</evidence>
<evidence type="ECO:0000313" key="10">
    <source>
        <dbReference type="Proteomes" id="UP001201262"/>
    </source>
</evidence>
<feature type="transmembrane region" description="Helical" evidence="7">
    <location>
        <begin position="452"/>
        <end position="474"/>
    </location>
</feature>
<feature type="transmembrane region" description="Helical" evidence="7">
    <location>
        <begin position="156"/>
        <end position="180"/>
    </location>
</feature>
<dbReference type="RefSeq" id="XP_046074608.1">
    <property type="nucleotide sequence ID" value="XM_046218099.1"/>
</dbReference>
<dbReference type="EMBL" id="JAJTJA010000004">
    <property type="protein sequence ID" value="KAH8700902.1"/>
    <property type="molecule type" value="Genomic_DNA"/>
</dbReference>
<evidence type="ECO:0000256" key="7">
    <source>
        <dbReference type="SAM" id="Phobius"/>
    </source>
</evidence>
<dbReference type="Proteomes" id="UP001201262">
    <property type="component" value="Unassembled WGS sequence"/>
</dbReference>
<feature type="transmembrane region" description="Helical" evidence="7">
    <location>
        <begin position="486"/>
        <end position="505"/>
    </location>
</feature>
<evidence type="ECO:0000313" key="9">
    <source>
        <dbReference type="EMBL" id="KAH8700902.1"/>
    </source>
</evidence>
<dbReference type="PANTHER" id="PTHR23504:SF16">
    <property type="entry name" value="TRANSPORTER, PUTATIVE (AFU_ORTHOLOGUE AFUA_1G13970)-RELATED"/>
    <property type="match status" value="1"/>
</dbReference>
<dbReference type="GO" id="GO:0022857">
    <property type="term" value="F:transmembrane transporter activity"/>
    <property type="evidence" value="ECO:0007669"/>
    <property type="project" value="InterPro"/>
</dbReference>
<dbReference type="PROSITE" id="PS50850">
    <property type="entry name" value="MFS"/>
    <property type="match status" value="1"/>
</dbReference>
<dbReference type="SUPFAM" id="SSF103473">
    <property type="entry name" value="MFS general substrate transporter"/>
    <property type="match status" value="1"/>
</dbReference>
<gene>
    <name evidence="9" type="ORF">BGW36DRAFT_395892</name>
</gene>
<proteinExistence type="predicted"/>
<name>A0AAD4KU37_9EURO</name>
<dbReference type="AlphaFoldDB" id="A0AAD4KU37"/>
<keyword evidence="10" id="KW-1185">Reference proteome</keyword>
<organism evidence="9 10">
    <name type="scientific">Talaromyces proteolyticus</name>
    <dbReference type="NCBI Taxonomy" id="1131652"/>
    <lineage>
        <taxon>Eukaryota</taxon>
        <taxon>Fungi</taxon>
        <taxon>Dikarya</taxon>
        <taxon>Ascomycota</taxon>
        <taxon>Pezizomycotina</taxon>
        <taxon>Eurotiomycetes</taxon>
        <taxon>Eurotiomycetidae</taxon>
        <taxon>Eurotiales</taxon>
        <taxon>Trichocomaceae</taxon>
        <taxon>Talaromyces</taxon>
        <taxon>Talaromyces sect. Bacilispori</taxon>
    </lineage>
</organism>
<evidence type="ECO:0000256" key="3">
    <source>
        <dbReference type="ARBA" id="ARBA00022692"/>
    </source>
</evidence>
<feature type="domain" description="Major facilitator superfamily (MFS) profile" evidence="8">
    <location>
        <begin position="25"/>
        <end position="510"/>
    </location>
</feature>
<dbReference type="InterPro" id="IPR036259">
    <property type="entry name" value="MFS_trans_sf"/>
</dbReference>
<comment type="caution">
    <text evidence="9">The sequence shown here is derived from an EMBL/GenBank/DDBJ whole genome shotgun (WGS) entry which is preliminary data.</text>
</comment>
<feature type="transmembrane region" description="Helical" evidence="7">
    <location>
        <begin position="200"/>
        <end position="224"/>
    </location>
</feature>
<feature type="transmembrane region" description="Helical" evidence="7">
    <location>
        <begin position="413"/>
        <end position="440"/>
    </location>
</feature>
<evidence type="ECO:0000256" key="6">
    <source>
        <dbReference type="SAM" id="MobiDB-lite"/>
    </source>
</evidence>
<feature type="transmembrane region" description="Helical" evidence="7">
    <location>
        <begin position="124"/>
        <end position="144"/>
    </location>
</feature>
<dbReference type="GO" id="GO:0016020">
    <property type="term" value="C:membrane"/>
    <property type="evidence" value="ECO:0007669"/>
    <property type="project" value="UniProtKB-SubCell"/>
</dbReference>
<dbReference type="InterPro" id="IPR011701">
    <property type="entry name" value="MFS"/>
</dbReference>
<feature type="transmembrane region" description="Helical" evidence="7">
    <location>
        <begin position="98"/>
        <end position="118"/>
    </location>
</feature>
<dbReference type="PANTHER" id="PTHR23504">
    <property type="entry name" value="MAJOR FACILITATOR SUPERFAMILY DOMAIN-CONTAINING PROTEIN 10"/>
    <property type="match status" value="1"/>
</dbReference>
<dbReference type="Pfam" id="PF07690">
    <property type="entry name" value="MFS_1"/>
    <property type="match status" value="1"/>
</dbReference>
<evidence type="ECO:0000256" key="2">
    <source>
        <dbReference type="ARBA" id="ARBA00022448"/>
    </source>
</evidence>
<dbReference type="GeneID" id="70248386"/>
<accession>A0AAD4KU37</accession>
<keyword evidence="4 7" id="KW-1133">Transmembrane helix</keyword>
<evidence type="ECO:0000259" key="8">
    <source>
        <dbReference type="PROSITE" id="PS50850"/>
    </source>
</evidence>
<keyword evidence="3 7" id="KW-0812">Transmembrane</keyword>
<comment type="subcellular location">
    <subcellularLocation>
        <location evidence="1">Membrane</location>
        <topology evidence="1">Multi-pass membrane protein</topology>
    </subcellularLocation>
</comment>
<feature type="transmembrane region" description="Helical" evidence="7">
    <location>
        <begin position="300"/>
        <end position="329"/>
    </location>
</feature>
<dbReference type="Gene3D" id="1.20.1250.20">
    <property type="entry name" value="MFS general substrate transporter like domains"/>
    <property type="match status" value="1"/>
</dbReference>
<dbReference type="InterPro" id="IPR020846">
    <property type="entry name" value="MFS_dom"/>
</dbReference>
<feature type="region of interest" description="Disordered" evidence="6">
    <location>
        <begin position="269"/>
        <end position="289"/>
    </location>
</feature>